<comment type="caution">
    <text evidence="5">The sequence shown here is derived from an EMBL/GenBank/DDBJ whole genome shotgun (WGS) entry which is preliminary data.</text>
</comment>
<evidence type="ECO:0000259" key="4">
    <source>
        <dbReference type="Pfam" id="PF01370"/>
    </source>
</evidence>
<evidence type="ECO:0000256" key="1">
    <source>
        <dbReference type="ARBA" id="ARBA00022857"/>
    </source>
</evidence>
<dbReference type="PANTHER" id="PTHR43103">
    <property type="entry name" value="NUCLEOSIDE-DIPHOSPHATE-SUGAR EPIMERASE"/>
    <property type="match status" value="1"/>
</dbReference>
<evidence type="ECO:0000256" key="2">
    <source>
        <dbReference type="ARBA" id="ARBA00023277"/>
    </source>
</evidence>
<evidence type="ECO:0000256" key="3">
    <source>
        <dbReference type="SAM" id="MobiDB-lite"/>
    </source>
</evidence>
<dbReference type="Proteomes" id="UP001501585">
    <property type="component" value="Unassembled WGS sequence"/>
</dbReference>
<dbReference type="InterPro" id="IPR001509">
    <property type="entry name" value="Epimerase_deHydtase"/>
</dbReference>
<keyword evidence="2" id="KW-0119">Carbohydrate metabolism</keyword>
<feature type="region of interest" description="Disordered" evidence="3">
    <location>
        <begin position="324"/>
        <end position="348"/>
    </location>
</feature>
<feature type="domain" description="NAD-dependent epimerase/dehydratase" evidence="4">
    <location>
        <begin position="14"/>
        <end position="230"/>
    </location>
</feature>
<dbReference type="SUPFAM" id="SSF51735">
    <property type="entry name" value="NAD(P)-binding Rossmann-fold domains"/>
    <property type="match status" value="1"/>
</dbReference>
<dbReference type="Gene3D" id="3.40.50.720">
    <property type="entry name" value="NAD(P)-binding Rossmann-like Domain"/>
    <property type="match status" value="1"/>
</dbReference>
<gene>
    <name evidence="5" type="ORF">GCM10009799_41550</name>
</gene>
<keyword evidence="1" id="KW-0521">NADP</keyword>
<dbReference type="Pfam" id="PF01370">
    <property type="entry name" value="Epimerase"/>
    <property type="match status" value="1"/>
</dbReference>
<proteinExistence type="predicted"/>
<dbReference type="RefSeq" id="WP_344108541.1">
    <property type="nucleotide sequence ID" value="NZ_BAAAPC010000020.1"/>
</dbReference>
<feature type="compositionally biased region" description="Low complexity" evidence="3">
    <location>
        <begin position="374"/>
        <end position="391"/>
    </location>
</feature>
<reference evidence="6" key="1">
    <citation type="journal article" date="2019" name="Int. J. Syst. Evol. Microbiol.">
        <title>The Global Catalogue of Microorganisms (GCM) 10K type strain sequencing project: providing services to taxonomists for standard genome sequencing and annotation.</title>
        <authorList>
            <consortium name="The Broad Institute Genomics Platform"/>
            <consortium name="The Broad Institute Genome Sequencing Center for Infectious Disease"/>
            <person name="Wu L."/>
            <person name="Ma J."/>
        </authorList>
    </citation>
    <scope>NUCLEOTIDE SEQUENCE [LARGE SCALE GENOMIC DNA]</scope>
    <source>
        <strain evidence="6">JCM 15313</strain>
    </source>
</reference>
<name>A0ABN2THU8_9ACTN</name>
<organism evidence="5 6">
    <name type="scientific">Nocardiopsis rhodophaea</name>
    <dbReference type="NCBI Taxonomy" id="280238"/>
    <lineage>
        <taxon>Bacteria</taxon>
        <taxon>Bacillati</taxon>
        <taxon>Actinomycetota</taxon>
        <taxon>Actinomycetes</taxon>
        <taxon>Streptosporangiales</taxon>
        <taxon>Nocardiopsidaceae</taxon>
        <taxon>Nocardiopsis</taxon>
    </lineage>
</organism>
<dbReference type="PANTHER" id="PTHR43103:SF3">
    <property type="entry name" value="ADP-L-GLYCERO-D-MANNO-HEPTOSE-6-EPIMERASE"/>
    <property type="match status" value="1"/>
</dbReference>
<sequence length="405" mass="42076">MKQESSSANGHHSVVIGATGNLGRHICAAFTAAGHDVVGVARSAVDDIAASRIVPLDVVASDPAEIRRALAAHDPDVVVNVSGGWGATEQEMRDAHITLVDNLVTAVAGLEGRPRLVHVGTVHEYGPVPSGVSIDEKRLPEPTTLYARTKLAGSRIVLDATAAVQIDGTVLRVVNVCGPGAQSASFLGSLTSRLCGTVPGTPIELTIADAQRDYVDVRDVADAVVRAASADAIGEAVSMRTLLTTLVEAAGLDPRGHRRDPGRGHQQGRGLDPGRHHPRPCSAGLGALHLIAHVPGGHVRADPYHDRHVTAPVACTAPGHPVGTLPVRTYDDSGPVRDRHGGRPCPSGRAHDALAAGPARLHHPAAAVPAVAGGIRAAGRNRGPPDAPGRARPVEHRPRHRQRRA</sequence>
<protein>
    <recommendedName>
        <fullName evidence="4">NAD-dependent epimerase/dehydratase domain-containing protein</fullName>
    </recommendedName>
</protein>
<dbReference type="InterPro" id="IPR036291">
    <property type="entry name" value="NAD(P)-bd_dom_sf"/>
</dbReference>
<dbReference type="EMBL" id="BAAAPC010000020">
    <property type="protein sequence ID" value="GAA2009381.1"/>
    <property type="molecule type" value="Genomic_DNA"/>
</dbReference>
<accession>A0ABN2THU8</accession>
<feature type="compositionally biased region" description="Basic and acidic residues" evidence="3">
    <location>
        <begin position="329"/>
        <end position="341"/>
    </location>
</feature>
<feature type="region of interest" description="Disordered" evidence="3">
    <location>
        <begin position="252"/>
        <end position="281"/>
    </location>
</feature>
<dbReference type="CDD" id="cd08946">
    <property type="entry name" value="SDR_e"/>
    <property type="match status" value="1"/>
</dbReference>
<evidence type="ECO:0000313" key="6">
    <source>
        <dbReference type="Proteomes" id="UP001501585"/>
    </source>
</evidence>
<evidence type="ECO:0000313" key="5">
    <source>
        <dbReference type="EMBL" id="GAA2009381.1"/>
    </source>
</evidence>
<feature type="region of interest" description="Disordered" evidence="3">
    <location>
        <begin position="374"/>
        <end position="405"/>
    </location>
</feature>
<keyword evidence="6" id="KW-1185">Reference proteome</keyword>